<gene>
    <name evidence="1" type="ORF">H5410_022863</name>
</gene>
<organism evidence="1 2">
    <name type="scientific">Solanum commersonii</name>
    <name type="common">Commerson's wild potato</name>
    <name type="synonym">Commerson's nightshade</name>
    <dbReference type="NCBI Taxonomy" id="4109"/>
    <lineage>
        <taxon>Eukaryota</taxon>
        <taxon>Viridiplantae</taxon>
        <taxon>Streptophyta</taxon>
        <taxon>Embryophyta</taxon>
        <taxon>Tracheophyta</taxon>
        <taxon>Spermatophyta</taxon>
        <taxon>Magnoliopsida</taxon>
        <taxon>eudicotyledons</taxon>
        <taxon>Gunneridae</taxon>
        <taxon>Pentapetalae</taxon>
        <taxon>asterids</taxon>
        <taxon>lamiids</taxon>
        <taxon>Solanales</taxon>
        <taxon>Solanaceae</taxon>
        <taxon>Solanoideae</taxon>
        <taxon>Solaneae</taxon>
        <taxon>Solanum</taxon>
    </lineage>
</organism>
<evidence type="ECO:0000313" key="2">
    <source>
        <dbReference type="Proteomes" id="UP000824120"/>
    </source>
</evidence>
<dbReference type="AlphaFoldDB" id="A0A9J5ZJS5"/>
<sequence length="182" mass="20964">MAISSEISSPRTKASSLRMTQYGFVLRWHDSVADEAKPEPGSNVQVPLLNRSPRIYLPWGGWSTQHTFNIFVVALNHLASDHNRLHRSKLTCHLLVLGHQLTISCVKFPNPGRNFVPLHLLTLAQRWRNDKEWVELQPHPIRKELQLMKLWWVWVEVKLGAYSIGESRVDHLHAQTTQLGSQ</sequence>
<keyword evidence="2" id="KW-1185">Reference proteome</keyword>
<comment type="caution">
    <text evidence="1">The sequence shown here is derived from an EMBL/GenBank/DDBJ whole genome shotgun (WGS) entry which is preliminary data.</text>
</comment>
<accession>A0A9J5ZJS5</accession>
<reference evidence="1 2" key="1">
    <citation type="submission" date="2020-09" db="EMBL/GenBank/DDBJ databases">
        <title>De no assembly of potato wild relative species, Solanum commersonii.</title>
        <authorList>
            <person name="Cho K."/>
        </authorList>
    </citation>
    <scope>NUCLEOTIDE SEQUENCE [LARGE SCALE GENOMIC DNA]</scope>
    <source>
        <strain evidence="1">LZ3.2</strain>
        <tissue evidence="1">Leaf</tissue>
    </source>
</reference>
<dbReference type="EMBL" id="JACXVP010000004">
    <property type="protein sequence ID" value="KAG5611582.1"/>
    <property type="molecule type" value="Genomic_DNA"/>
</dbReference>
<proteinExistence type="predicted"/>
<evidence type="ECO:0000313" key="1">
    <source>
        <dbReference type="EMBL" id="KAG5611582.1"/>
    </source>
</evidence>
<name>A0A9J5ZJS5_SOLCO</name>
<dbReference type="Proteomes" id="UP000824120">
    <property type="component" value="Chromosome 4"/>
</dbReference>
<protein>
    <submittedName>
        <fullName evidence="1">Uncharacterized protein</fullName>
    </submittedName>
</protein>